<comment type="similarity">
    <text evidence="2">Belongs to the major facilitator superfamily. Proton-dependent oligopeptide transporter (POT/PTR) (TC 2.A.17) family.</text>
</comment>
<feature type="transmembrane region" description="Helical" evidence="6">
    <location>
        <begin position="310"/>
        <end position="330"/>
    </location>
</feature>
<evidence type="ECO:0000256" key="4">
    <source>
        <dbReference type="ARBA" id="ARBA00022989"/>
    </source>
</evidence>
<feature type="transmembrane region" description="Helical" evidence="6">
    <location>
        <begin position="513"/>
        <end position="539"/>
    </location>
</feature>
<feature type="transmembrane region" description="Helical" evidence="6">
    <location>
        <begin position="464"/>
        <end position="484"/>
    </location>
</feature>
<dbReference type="InterPro" id="IPR036259">
    <property type="entry name" value="MFS_trans_sf"/>
</dbReference>
<reference evidence="7 8" key="1">
    <citation type="submission" date="2011-02" db="EMBL/GenBank/DDBJ databases">
        <title>The Genome Sequence of Sphaeroforma arctica JP610.</title>
        <authorList>
            <consortium name="The Broad Institute Genome Sequencing Platform"/>
            <person name="Russ C."/>
            <person name="Cuomo C."/>
            <person name="Young S.K."/>
            <person name="Zeng Q."/>
            <person name="Gargeya S."/>
            <person name="Alvarado L."/>
            <person name="Berlin A."/>
            <person name="Chapman S.B."/>
            <person name="Chen Z."/>
            <person name="Freedman E."/>
            <person name="Gellesch M."/>
            <person name="Goldberg J."/>
            <person name="Griggs A."/>
            <person name="Gujja S."/>
            <person name="Heilman E."/>
            <person name="Heiman D."/>
            <person name="Howarth C."/>
            <person name="Mehta T."/>
            <person name="Neiman D."/>
            <person name="Pearson M."/>
            <person name="Roberts A."/>
            <person name="Saif S."/>
            <person name="Shea T."/>
            <person name="Shenoy N."/>
            <person name="Sisk P."/>
            <person name="Stolte C."/>
            <person name="Sykes S."/>
            <person name="White J."/>
            <person name="Yandava C."/>
            <person name="Burger G."/>
            <person name="Gray M.W."/>
            <person name="Holland P.W.H."/>
            <person name="King N."/>
            <person name="Lang F.B.F."/>
            <person name="Roger A.J."/>
            <person name="Ruiz-Trillo I."/>
            <person name="Haas B."/>
            <person name="Nusbaum C."/>
            <person name="Birren B."/>
        </authorList>
    </citation>
    <scope>NUCLEOTIDE SEQUENCE [LARGE SCALE GENOMIC DNA]</scope>
    <source>
        <strain evidence="7 8">JP610</strain>
    </source>
</reference>
<dbReference type="GO" id="GO:0022857">
    <property type="term" value="F:transmembrane transporter activity"/>
    <property type="evidence" value="ECO:0007669"/>
    <property type="project" value="InterPro"/>
</dbReference>
<dbReference type="Pfam" id="PF00854">
    <property type="entry name" value="PTR2"/>
    <property type="match status" value="2"/>
</dbReference>
<dbReference type="PROSITE" id="PS01022">
    <property type="entry name" value="PTR2_1"/>
    <property type="match status" value="1"/>
</dbReference>
<feature type="transmembrane region" description="Helical" evidence="6">
    <location>
        <begin position="213"/>
        <end position="236"/>
    </location>
</feature>
<gene>
    <name evidence="7" type="ORF">SARC_06180</name>
</gene>
<dbReference type="OrthoDB" id="8904098at2759"/>
<protein>
    <recommendedName>
        <fullName evidence="9">Major facilitator superfamily (MFS) profile domain-containing protein</fullName>
    </recommendedName>
</protein>
<feature type="transmembrane region" description="Helical" evidence="6">
    <location>
        <begin position="148"/>
        <end position="168"/>
    </location>
</feature>
<feature type="transmembrane region" description="Helical" evidence="6">
    <location>
        <begin position="380"/>
        <end position="399"/>
    </location>
</feature>
<dbReference type="GeneID" id="25906684"/>
<evidence type="ECO:0000256" key="6">
    <source>
        <dbReference type="SAM" id="Phobius"/>
    </source>
</evidence>
<evidence type="ECO:0000256" key="1">
    <source>
        <dbReference type="ARBA" id="ARBA00004141"/>
    </source>
</evidence>
<evidence type="ECO:0000313" key="7">
    <source>
        <dbReference type="EMBL" id="KNC81492.1"/>
    </source>
</evidence>
<evidence type="ECO:0000256" key="3">
    <source>
        <dbReference type="ARBA" id="ARBA00022692"/>
    </source>
</evidence>
<feature type="transmembrane region" description="Helical" evidence="6">
    <location>
        <begin position="551"/>
        <end position="570"/>
    </location>
</feature>
<dbReference type="InterPro" id="IPR018456">
    <property type="entry name" value="PTR2_symporter_CS"/>
</dbReference>
<feature type="transmembrane region" description="Helical" evidence="6">
    <location>
        <begin position="116"/>
        <end position="136"/>
    </location>
</feature>
<dbReference type="GO" id="GO:0006857">
    <property type="term" value="P:oligopeptide transport"/>
    <property type="evidence" value="ECO:0007669"/>
    <property type="project" value="InterPro"/>
</dbReference>
<proteinExistence type="inferred from homology"/>
<dbReference type="EMBL" id="KQ242027">
    <property type="protein sequence ID" value="KNC81492.1"/>
    <property type="molecule type" value="Genomic_DNA"/>
</dbReference>
<keyword evidence="5 6" id="KW-0472">Membrane</keyword>
<dbReference type="AlphaFoldDB" id="A0A0L0FXD2"/>
<feature type="transmembrane region" description="Helical" evidence="6">
    <location>
        <begin position="336"/>
        <end position="359"/>
    </location>
</feature>
<evidence type="ECO:0008006" key="9">
    <source>
        <dbReference type="Google" id="ProtNLM"/>
    </source>
</evidence>
<keyword evidence="4 6" id="KW-1133">Transmembrane helix</keyword>
<dbReference type="PANTHER" id="PTHR11654">
    <property type="entry name" value="OLIGOPEPTIDE TRANSPORTER-RELATED"/>
    <property type="match status" value="1"/>
</dbReference>
<sequence length="664" mass="72538">MTQLDNTEHKRKSVSSTTHEYGSEVLPSCVQTKIKGDISVAATTSAYTGNGTSEIIDECDLQEMKEALPWYKQTLWRVCVFILLVEMCERLTYYTIAGSQRNFLENTGYSNFQSTSINSAFTLLCYVTPLAGGWIADSVLGRYKTIALFASIYLCGTFVTAVAAYPTIMNDGLYLFGTLALIAIGTGGIKPNINNFGADQYDIPGEAREQESFFAYFYWCINIGAAVAFGYLVTLATSGQEPSIPQEYGFFAAYCIAAGIMVFAVLFFFAGTTRYTMKPPGGDALRGLIHYIYNGAFGAETRSLKGLGSAVGWVLLFVTLGLALAQAFIPGTTGKVVGYIALATAFVTTFLLTTCHLNNSHLDGCPDHKSQYFSRVDAQAFLDTVPTIVIGNISFQISYNCMMGVMMSQACQMDLMVGSSQINGSFFNIGDCFSIIICTPIWEKFLYPFVERRKGSPVTRNQKLVSGLIITSIAMFIAAGLEYARRAAPVLANTSDCSPKNPLTGEGMQMSDISAFLIFIPFALIGMGEIMVLPQLYYFSYDQTPKSGRSVAMAFNLLIGGSLSSAFTSAFTTAMQGLYPDNLNDGHIEYFYYLGAGFALCGIPIYLWVSNQFVAKDFRTEADPVETTIQLELGSAEKKTSTNQLQFELGDSEKKISTKQSNIC</sequence>
<keyword evidence="3 6" id="KW-0812">Transmembrane</keyword>
<organism evidence="7 8">
    <name type="scientific">Sphaeroforma arctica JP610</name>
    <dbReference type="NCBI Taxonomy" id="667725"/>
    <lineage>
        <taxon>Eukaryota</taxon>
        <taxon>Ichthyosporea</taxon>
        <taxon>Ichthyophonida</taxon>
        <taxon>Sphaeroforma</taxon>
    </lineage>
</organism>
<name>A0A0L0FXD2_9EUKA</name>
<keyword evidence="8" id="KW-1185">Reference proteome</keyword>
<evidence type="ECO:0000256" key="5">
    <source>
        <dbReference type="ARBA" id="ARBA00023136"/>
    </source>
</evidence>
<accession>A0A0L0FXD2</accession>
<dbReference type="Proteomes" id="UP000054560">
    <property type="component" value="Unassembled WGS sequence"/>
</dbReference>
<dbReference type="RefSeq" id="XP_014155394.1">
    <property type="nucleotide sequence ID" value="XM_014299919.1"/>
</dbReference>
<feature type="transmembrane region" description="Helical" evidence="6">
    <location>
        <begin position="248"/>
        <end position="270"/>
    </location>
</feature>
<feature type="transmembrane region" description="Helical" evidence="6">
    <location>
        <begin position="590"/>
        <end position="609"/>
    </location>
</feature>
<evidence type="ECO:0000256" key="2">
    <source>
        <dbReference type="ARBA" id="ARBA00005982"/>
    </source>
</evidence>
<dbReference type="InterPro" id="IPR000109">
    <property type="entry name" value="POT_fam"/>
</dbReference>
<feature type="transmembrane region" description="Helical" evidence="6">
    <location>
        <begin position="174"/>
        <end position="193"/>
    </location>
</feature>
<dbReference type="Gene3D" id="1.20.1250.20">
    <property type="entry name" value="MFS general substrate transporter like domains"/>
    <property type="match status" value="1"/>
</dbReference>
<comment type="subcellular location">
    <subcellularLocation>
        <location evidence="1">Membrane</location>
        <topology evidence="1">Multi-pass membrane protein</topology>
    </subcellularLocation>
</comment>
<dbReference type="eggNOG" id="KOG1237">
    <property type="taxonomic scope" value="Eukaryota"/>
</dbReference>
<evidence type="ECO:0000313" key="8">
    <source>
        <dbReference type="Proteomes" id="UP000054560"/>
    </source>
</evidence>
<dbReference type="GO" id="GO:0016020">
    <property type="term" value="C:membrane"/>
    <property type="evidence" value="ECO:0007669"/>
    <property type="project" value="UniProtKB-SubCell"/>
</dbReference>
<dbReference type="SUPFAM" id="SSF103473">
    <property type="entry name" value="MFS general substrate transporter"/>
    <property type="match status" value="2"/>
</dbReference>